<evidence type="ECO:0000256" key="1">
    <source>
        <dbReference type="SAM" id="SignalP"/>
    </source>
</evidence>
<accession>A0A1H7W3W0</accession>
<dbReference type="eggNOG" id="ENOG5031U22">
    <property type="taxonomic scope" value="Bacteria"/>
</dbReference>
<evidence type="ECO:0000313" key="2">
    <source>
        <dbReference type="EMBL" id="SEM15678.1"/>
    </source>
</evidence>
<name>A0A1H7W3W0_STRJI</name>
<dbReference type="RefSeq" id="WP_042444651.1">
    <property type="nucleotide sequence ID" value="NZ_BBPN01000007.1"/>
</dbReference>
<sequence>MNRALRVLPLTAVALMSACTSAAPAAAPAPTPTPTVLPACTKLPDPVLPHSAGELTEQQSGVYCLPRGQRVDVFLTAARSSDLWSQVQASGSILAPTNTGVMTAPIGVTPAMFVGTTDGTSVLTSSAPSGKTWKVTIVVKG</sequence>
<keyword evidence="1" id="KW-0732">Signal</keyword>
<evidence type="ECO:0000313" key="3">
    <source>
        <dbReference type="Proteomes" id="UP000183015"/>
    </source>
</evidence>
<dbReference type="PROSITE" id="PS51257">
    <property type="entry name" value="PROKAR_LIPOPROTEIN"/>
    <property type="match status" value="1"/>
</dbReference>
<dbReference type="OrthoDB" id="3873740at2"/>
<dbReference type="Proteomes" id="UP000183015">
    <property type="component" value="Unassembled WGS sequence"/>
</dbReference>
<feature type="signal peptide" evidence="1">
    <location>
        <begin position="1"/>
        <end position="22"/>
    </location>
</feature>
<organism evidence="2 3">
    <name type="scientific">Streptacidiphilus jiangxiensis</name>
    <dbReference type="NCBI Taxonomy" id="235985"/>
    <lineage>
        <taxon>Bacteria</taxon>
        <taxon>Bacillati</taxon>
        <taxon>Actinomycetota</taxon>
        <taxon>Actinomycetes</taxon>
        <taxon>Kitasatosporales</taxon>
        <taxon>Streptomycetaceae</taxon>
        <taxon>Streptacidiphilus</taxon>
    </lineage>
</organism>
<reference evidence="3" key="1">
    <citation type="submission" date="2016-10" db="EMBL/GenBank/DDBJ databases">
        <authorList>
            <person name="Varghese N."/>
        </authorList>
    </citation>
    <scope>NUCLEOTIDE SEQUENCE [LARGE SCALE GENOMIC DNA]</scope>
    <source>
        <strain evidence="3">DSM 45096 / BCRC 16803 / CGMCC 4.1857 / CIP 109030 / JCM 12277 / KCTC 19219 / NBRC 100920 / 33214</strain>
    </source>
</reference>
<feature type="chain" id="PRO_5038927394" evidence="1">
    <location>
        <begin position="23"/>
        <end position="141"/>
    </location>
</feature>
<gene>
    <name evidence="2" type="ORF">SAMN05414137_119173</name>
</gene>
<dbReference type="EMBL" id="FOAZ01000019">
    <property type="protein sequence ID" value="SEM15678.1"/>
    <property type="molecule type" value="Genomic_DNA"/>
</dbReference>
<proteinExistence type="predicted"/>
<dbReference type="AlphaFoldDB" id="A0A1H7W3W0"/>
<keyword evidence="3" id="KW-1185">Reference proteome</keyword>
<protein>
    <submittedName>
        <fullName evidence="2">Uncharacterized protein</fullName>
    </submittedName>
</protein>